<proteinExistence type="predicted"/>
<gene>
    <name evidence="1" type="ORF">GCM10010987_65780</name>
</gene>
<protein>
    <submittedName>
        <fullName evidence="1">Uncharacterized protein</fullName>
    </submittedName>
</protein>
<evidence type="ECO:0000313" key="2">
    <source>
        <dbReference type="Proteomes" id="UP000625079"/>
    </source>
</evidence>
<accession>A0AA87WCH1</accession>
<reference evidence="1" key="2">
    <citation type="submission" date="2022-12" db="EMBL/GenBank/DDBJ databases">
        <authorList>
            <person name="Sun Q."/>
            <person name="Zhou Y."/>
        </authorList>
    </citation>
    <scope>NUCLEOTIDE SEQUENCE</scope>
    <source>
        <strain evidence="1">CGMCC 1.15034</strain>
    </source>
</reference>
<dbReference type="EMBL" id="BMHC01000021">
    <property type="protein sequence ID" value="GGI31712.1"/>
    <property type="molecule type" value="Genomic_DNA"/>
</dbReference>
<evidence type="ECO:0000313" key="1">
    <source>
        <dbReference type="EMBL" id="GGI31712.1"/>
    </source>
</evidence>
<dbReference type="Proteomes" id="UP000625079">
    <property type="component" value="Unassembled WGS sequence"/>
</dbReference>
<reference evidence="1" key="1">
    <citation type="journal article" date="2014" name="Int. J. Syst. Evol. Microbiol.">
        <title>Complete genome sequence of Corynebacterium casei LMG S-19264T (=DSM 44701T), isolated from a smear-ripened cheese.</title>
        <authorList>
            <consortium name="US DOE Joint Genome Institute (JGI-PGF)"/>
            <person name="Walter F."/>
            <person name="Albersmeier A."/>
            <person name="Kalinowski J."/>
            <person name="Ruckert C."/>
        </authorList>
    </citation>
    <scope>NUCLEOTIDE SEQUENCE</scope>
    <source>
        <strain evidence="1">CGMCC 1.15034</strain>
    </source>
</reference>
<name>A0AA87WCH1_9BRAD</name>
<organism evidence="1 2">
    <name type="scientific">Bradyrhizobium guangdongense</name>
    <dbReference type="NCBI Taxonomy" id="1325090"/>
    <lineage>
        <taxon>Bacteria</taxon>
        <taxon>Pseudomonadati</taxon>
        <taxon>Pseudomonadota</taxon>
        <taxon>Alphaproteobacteria</taxon>
        <taxon>Hyphomicrobiales</taxon>
        <taxon>Nitrobacteraceae</taxon>
        <taxon>Bradyrhizobium</taxon>
    </lineage>
</organism>
<sequence length="945" mass="106267">MTNGLSAKLESFFDMMSQGEEFAQHGFDLLVKRGEPEKYFDAVRARGFFDPVKNRGPEPSTNPGFVHIPIWHAVTYLQAVAKRASDTNDDALSEKILSVIRDVTNFRDSESGQPTDNYQTYFRFADILGELPVRCIKLDDLKLIRTWITSKYDSKMIGYSLGKGLLKNLFASGATEDIKKACLIIEECMAFEWSSEDRRGRSKELVTLVDDYWLKEMLNNHARELGQKAGRDAVSIFEKGLRAIFSDKRRGYGSSLWRPAIESSEQNLDWHGAENRFVEGMRDSLDGWLESEPQAATIFVAHALKDQSEIIRRIGLHAVTENFDLLRDAFEAVVTPDLFSSGQRHELYRLLNLRFGELTPAGKNAVLESIRKLPPPSTGEEPNRRLKFTQREWLSSIKNHGEVADWFSQLSSDPELGPSSEHPDFLAYRESWWGPGPAPFDEDLLLAFAEDGSLVDRLNGFIETGSWKGPTTGGLVAALEGAVAAKPNVFLPLLETFHEAKVAYQHAIIQGFKRVFDPSNEPKPNFDWNDAWPKLIAFFAKCVAAPDLWKPSDEHQKLDLVPTSAWMRSLIASFLEAGTRDDKTAYPPNLLPQGWAIIRTLLDQAPESELSLNDPMTHALNTEKGRAIGAMYNHALRVCRLESLASKSTEKAWASLQDAFDAEIGKCRNANYDFSTLSASYIANLDFMSRGWLANNVRALFPAAAYPNNFKVAIGGLAYGKPTRPLYQLLASANVIADGLAVKLEDRHGRERIVEWVSLAYLWDDEELDSPIMQQVIEGGADDLETMTNFFWKVRGDRLTTKQKDKVLAFWDRCLSWSASQTKVPLQLLARLGRLAEYVETLDESARARLLATVPYVHNDYATDAMVEELARLVDTSVPATAEILEKMLQASAPNYDMDDKLKKLIEELAARGQRDAAIRCVSRLRKTLPGMVDLYKKLTLQSQN</sequence>
<dbReference type="AlphaFoldDB" id="A0AA87WCH1"/>
<comment type="caution">
    <text evidence="1">The sequence shown here is derived from an EMBL/GenBank/DDBJ whole genome shotgun (WGS) entry which is preliminary data.</text>
</comment>
<dbReference type="RefSeq" id="WP_128968140.1">
    <property type="nucleotide sequence ID" value="NZ_BMHC01000021.1"/>
</dbReference>